<dbReference type="PANTHER" id="PTHR42790">
    <property type="entry name" value="AMINOTRANSFERASE"/>
    <property type="match status" value="1"/>
</dbReference>
<dbReference type="GO" id="GO:0008483">
    <property type="term" value="F:transaminase activity"/>
    <property type="evidence" value="ECO:0007669"/>
    <property type="project" value="UniProtKB-KW"/>
</dbReference>
<dbReference type="STRING" id="1045773.SAMN05216555_107125"/>
<dbReference type="EMBL" id="FNEI01000007">
    <property type="protein sequence ID" value="SDJ13161.1"/>
    <property type="molecule type" value="Genomic_DNA"/>
</dbReference>
<evidence type="ECO:0000256" key="6">
    <source>
        <dbReference type="ARBA" id="ARBA00022898"/>
    </source>
</evidence>
<organism evidence="8 9">
    <name type="scientific">Arthrobacter cupressi</name>
    <dbReference type="NCBI Taxonomy" id="1045773"/>
    <lineage>
        <taxon>Bacteria</taxon>
        <taxon>Bacillati</taxon>
        <taxon>Actinomycetota</taxon>
        <taxon>Actinomycetes</taxon>
        <taxon>Micrococcales</taxon>
        <taxon>Micrococcaceae</taxon>
        <taxon>Arthrobacter</taxon>
    </lineage>
</organism>
<dbReference type="SUPFAM" id="SSF53383">
    <property type="entry name" value="PLP-dependent transferases"/>
    <property type="match status" value="1"/>
</dbReference>
<dbReference type="Pfam" id="PF00155">
    <property type="entry name" value="Aminotran_1_2"/>
    <property type="match status" value="1"/>
</dbReference>
<dbReference type="PANTHER" id="PTHR42790:SF19">
    <property type="entry name" value="KYNURENINE_ALPHA-AMINOADIPATE AMINOTRANSFERASE, MITOCHONDRIAL"/>
    <property type="match status" value="1"/>
</dbReference>
<protein>
    <submittedName>
        <fullName evidence="8">DNA-binding transcriptional regulator, MocR family, contains an aminotransferase domain</fullName>
    </submittedName>
</protein>
<evidence type="ECO:0000313" key="8">
    <source>
        <dbReference type="EMBL" id="SDJ13161.1"/>
    </source>
</evidence>
<dbReference type="InterPro" id="IPR050859">
    <property type="entry name" value="Class-I_PLP-dep_aminotransf"/>
</dbReference>
<sequence length="474" mass="51413">MPFEDPAEGIYCQFVSGRGAFSKTTVAQLATLGSILFTVTHETLDAGPELPAEAIDAIERAATAAHRHEELFSERAANIKQSAVRDVFDISMRPGLVSLAGGNPYLQSLPLEKLGQTAARIIAEEGMAALQYGGGQGTAELRAQVCEIMAAEGITDARPENVVITAGSQSAQDVATKVFCDPGDVVLVENPTYVGALNTFEAYQVQVETVSMDGDGLVPEILEARIQELQAQGKNIKFLYTIPNFNNPSGITLAQERRQRIVDICRKSNILVLEDNPYGLLRFDGRPLAPMRAANAHDVIYMGSFSKIFAPGLRIGWALVPEHLQRRFYLASEAVTLCPPTLNQMLISAYLRDYDWRGQIDTYRALYQERCEALLAALDEHMPAGLSWTRPDGGFFVWVTLPEGVDTYPLLQKAIDAGVVFIPGAAFTPSDGPSNKLRLAFSAVPPDTIAEGVRRLAKVLADAVENRSSKGAGV</sequence>
<dbReference type="GO" id="GO:0030170">
    <property type="term" value="F:pyridoxal phosphate binding"/>
    <property type="evidence" value="ECO:0007669"/>
    <property type="project" value="InterPro"/>
</dbReference>
<keyword evidence="8" id="KW-0238">DNA-binding</keyword>
<evidence type="ECO:0000256" key="2">
    <source>
        <dbReference type="ARBA" id="ARBA00007441"/>
    </source>
</evidence>
<evidence type="ECO:0000256" key="1">
    <source>
        <dbReference type="ARBA" id="ARBA00001933"/>
    </source>
</evidence>
<dbReference type="InterPro" id="IPR015422">
    <property type="entry name" value="PyrdxlP-dep_Trfase_small"/>
</dbReference>
<dbReference type="AlphaFoldDB" id="A0A1G8R872"/>
<keyword evidence="6" id="KW-0663">Pyridoxal phosphate</keyword>
<reference evidence="9" key="1">
    <citation type="submission" date="2016-10" db="EMBL/GenBank/DDBJ databases">
        <authorList>
            <person name="Varghese N."/>
            <person name="Submissions S."/>
        </authorList>
    </citation>
    <scope>NUCLEOTIDE SEQUENCE [LARGE SCALE GENOMIC DNA]</scope>
    <source>
        <strain evidence="9">CGMCC 1.10783</strain>
    </source>
</reference>
<dbReference type="InterPro" id="IPR015424">
    <property type="entry name" value="PyrdxlP-dep_Trfase"/>
</dbReference>
<evidence type="ECO:0000259" key="7">
    <source>
        <dbReference type="Pfam" id="PF00155"/>
    </source>
</evidence>
<dbReference type="FunFam" id="3.40.640.10:FF:000053">
    <property type="entry name" value="Aminotransferase, class I"/>
    <property type="match status" value="1"/>
</dbReference>
<evidence type="ECO:0000256" key="5">
    <source>
        <dbReference type="ARBA" id="ARBA00022679"/>
    </source>
</evidence>
<dbReference type="GO" id="GO:1901605">
    <property type="term" value="P:alpha-amino acid metabolic process"/>
    <property type="evidence" value="ECO:0007669"/>
    <property type="project" value="TreeGrafter"/>
</dbReference>
<accession>A0A1G8R872</accession>
<dbReference type="InterPro" id="IPR004839">
    <property type="entry name" value="Aminotransferase_I/II_large"/>
</dbReference>
<dbReference type="GO" id="GO:0003677">
    <property type="term" value="F:DNA binding"/>
    <property type="evidence" value="ECO:0007669"/>
    <property type="project" value="UniProtKB-KW"/>
</dbReference>
<comment type="cofactor">
    <cofactor evidence="1">
        <name>pyridoxal 5'-phosphate</name>
        <dbReference type="ChEBI" id="CHEBI:597326"/>
    </cofactor>
</comment>
<feature type="domain" description="Aminotransferase class I/classII large" evidence="7">
    <location>
        <begin position="99"/>
        <end position="456"/>
    </location>
</feature>
<evidence type="ECO:0000256" key="4">
    <source>
        <dbReference type="ARBA" id="ARBA00022576"/>
    </source>
</evidence>
<gene>
    <name evidence="8" type="ORF">SAMN05216555_107125</name>
</gene>
<dbReference type="Gene3D" id="3.90.1150.10">
    <property type="entry name" value="Aspartate Aminotransferase, domain 1"/>
    <property type="match status" value="1"/>
</dbReference>
<evidence type="ECO:0000313" key="9">
    <source>
        <dbReference type="Proteomes" id="UP000182130"/>
    </source>
</evidence>
<dbReference type="Proteomes" id="UP000182130">
    <property type="component" value="Unassembled WGS sequence"/>
</dbReference>
<keyword evidence="5 8" id="KW-0808">Transferase</keyword>
<keyword evidence="9" id="KW-1185">Reference proteome</keyword>
<evidence type="ECO:0000256" key="3">
    <source>
        <dbReference type="ARBA" id="ARBA00011738"/>
    </source>
</evidence>
<comment type="similarity">
    <text evidence="2">Belongs to the class-I pyridoxal-phosphate-dependent aminotransferase family.</text>
</comment>
<comment type="subunit">
    <text evidence="3">Homodimer.</text>
</comment>
<proteinExistence type="inferred from homology"/>
<dbReference type="CDD" id="cd00609">
    <property type="entry name" value="AAT_like"/>
    <property type="match status" value="1"/>
</dbReference>
<name>A0A1G8R872_9MICC</name>
<dbReference type="Gene3D" id="3.40.640.10">
    <property type="entry name" value="Type I PLP-dependent aspartate aminotransferase-like (Major domain)"/>
    <property type="match status" value="1"/>
</dbReference>
<dbReference type="InterPro" id="IPR015421">
    <property type="entry name" value="PyrdxlP-dep_Trfase_major"/>
</dbReference>
<keyword evidence="4 8" id="KW-0032">Aminotransferase</keyword>